<reference evidence="4" key="1">
    <citation type="submission" date="2021-06" db="EMBL/GenBank/DDBJ databases">
        <authorList>
            <person name="Kallberg Y."/>
            <person name="Tangrot J."/>
            <person name="Rosling A."/>
        </authorList>
    </citation>
    <scope>NUCLEOTIDE SEQUENCE</scope>
    <source>
        <strain evidence="4">MT106</strain>
    </source>
</reference>
<evidence type="ECO:0000256" key="1">
    <source>
        <dbReference type="ARBA" id="ARBA00004141"/>
    </source>
</evidence>
<dbReference type="Pfam" id="PF24357">
    <property type="entry name" value="TMD0_ABC"/>
    <property type="match status" value="1"/>
</dbReference>
<evidence type="ECO:0000256" key="2">
    <source>
        <dbReference type="SAM" id="Phobius"/>
    </source>
</evidence>
<evidence type="ECO:0000313" key="4">
    <source>
        <dbReference type="EMBL" id="CAG8480055.1"/>
    </source>
</evidence>
<gene>
    <name evidence="4" type="ORF">AGERDE_LOCUS3187</name>
</gene>
<dbReference type="EMBL" id="CAJVPL010000297">
    <property type="protein sequence ID" value="CAG8480055.1"/>
    <property type="molecule type" value="Genomic_DNA"/>
</dbReference>
<comment type="caution">
    <text evidence="4">The sequence shown here is derived from an EMBL/GenBank/DDBJ whole genome shotgun (WGS) entry which is preliminary data.</text>
</comment>
<keyword evidence="2" id="KW-0812">Transmembrane</keyword>
<comment type="subcellular location">
    <subcellularLocation>
        <location evidence="1">Membrane</location>
        <topology evidence="1">Multi-pass membrane protein</topology>
    </subcellularLocation>
</comment>
<sequence length="113" mass="12479">MSSSSFCHEKEGWGPTSSTRILDFTLCFEEGGIVTPINCFLFLFGVFELYRLSKKRPVIPTNGLRNWHFITISVALFLLLVTSLAIFLSTTLKLGVPLLDIQVVSAAVNVLAV</sequence>
<evidence type="ECO:0000259" key="3">
    <source>
        <dbReference type="Pfam" id="PF24357"/>
    </source>
</evidence>
<feature type="domain" description="ABC transporter TMD0" evidence="3">
    <location>
        <begin position="5"/>
        <end position="112"/>
    </location>
</feature>
<dbReference type="GO" id="GO:0016020">
    <property type="term" value="C:membrane"/>
    <property type="evidence" value="ECO:0007669"/>
    <property type="project" value="UniProtKB-SubCell"/>
</dbReference>
<evidence type="ECO:0000313" key="5">
    <source>
        <dbReference type="Proteomes" id="UP000789831"/>
    </source>
</evidence>
<accession>A0A9N8Z877</accession>
<feature type="transmembrane region" description="Helical" evidence="2">
    <location>
        <begin position="33"/>
        <end position="52"/>
    </location>
</feature>
<keyword evidence="2" id="KW-1133">Transmembrane helix</keyword>
<feature type="transmembrane region" description="Helical" evidence="2">
    <location>
        <begin position="64"/>
        <end position="88"/>
    </location>
</feature>
<dbReference type="InterPro" id="IPR056227">
    <property type="entry name" value="TMD0_ABC"/>
</dbReference>
<keyword evidence="5" id="KW-1185">Reference proteome</keyword>
<proteinExistence type="predicted"/>
<keyword evidence="2" id="KW-0472">Membrane</keyword>
<name>A0A9N8Z877_9GLOM</name>
<dbReference type="Proteomes" id="UP000789831">
    <property type="component" value="Unassembled WGS sequence"/>
</dbReference>
<dbReference type="OrthoDB" id="6500128at2759"/>
<organism evidence="4 5">
    <name type="scientific">Ambispora gerdemannii</name>
    <dbReference type="NCBI Taxonomy" id="144530"/>
    <lineage>
        <taxon>Eukaryota</taxon>
        <taxon>Fungi</taxon>
        <taxon>Fungi incertae sedis</taxon>
        <taxon>Mucoromycota</taxon>
        <taxon>Glomeromycotina</taxon>
        <taxon>Glomeromycetes</taxon>
        <taxon>Archaeosporales</taxon>
        <taxon>Ambisporaceae</taxon>
        <taxon>Ambispora</taxon>
    </lineage>
</organism>
<dbReference type="AlphaFoldDB" id="A0A9N8Z877"/>
<protein>
    <submittedName>
        <fullName evidence="4">2242_t:CDS:1</fullName>
    </submittedName>
</protein>